<evidence type="ECO:0000313" key="1">
    <source>
        <dbReference type="EMBL" id="CAE1310782.1"/>
    </source>
</evidence>
<sequence length="370" mass="42996">MEAIKSDTMEEEELNPYIDDYPFIGRTEYLEKWEKNWKNHKIFGIFGMQCVGKSRTVWEFLRWKKKQCEEKCFLKSVHIDLRKVENLDIIRIRLLAEIVGHSLEKYEDDTSWMESVISAIKENSKTIFAIVMDNAEDIILGPLKDKFLTLCQKLVFSSGVTNVKMFIVSTCEFLIASKKRVFFKDEMKPMNEDEGMRLLKEVVRDSVFGLDEHAAQIVKLSGSLPSVIIMSGSEMTEDGGLLTPTELIELLMKCRLEILSREFYPEEERTDILMKNFINRLSTILRDQMAILSYIPGTFDDETATGMLDHESPAMAKHKSLIPLRKHHMLEYDQDNRRFNIHGLLKDCLNIMDIIKDYPSKILTCLIDII</sequence>
<dbReference type="SUPFAM" id="SSF52540">
    <property type="entry name" value="P-loop containing nucleoside triphosphate hydrolases"/>
    <property type="match status" value="1"/>
</dbReference>
<reference evidence="1" key="1">
    <citation type="submission" date="2021-01" db="EMBL/GenBank/DDBJ databases">
        <authorList>
            <person name="Li R."/>
            <person name="Bekaert M."/>
        </authorList>
    </citation>
    <scope>NUCLEOTIDE SEQUENCE</scope>
    <source>
        <strain evidence="1">Farmed</strain>
    </source>
</reference>
<protein>
    <submittedName>
        <fullName evidence="1">Uncharacterized protein</fullName>
    </submittedName>
</protein>
<evidence type="ECO:0000313" key="2">
    <source>
        <dbReference type="Proteomes" id="UP000597762"/>
    </source>
</evidence>
<organism evidence="1 2">
    <name type="scientific">Acanthosepion pharaonis</name>
    <name type="common">Pharaoh cuttlefish</name>
    <name type="synonym">Sepia pharaonis</name>
    <dbReference type="NCBI Taxonomy" id="158019"/>
    <lineage>
        <taxon>Eukaryota</taxon>
        <taxon>Metazoa</taxon>
        <taxon>Spiralia</taxon>
        <taxon>Lophotrochozoa</taxon>
        <taxon>Mollusca</taxon>
        <taxon>Cephalopoda</taxon>
        <taxon>Coleoidea</taxon>
        <taxon>Decapodiformes</taxon>
        <taxon>Sepiida</taxon>
        <taxon>Sepiina</taxon>
        <taxon>Sepiidae</taxon>
        <taxon>Acanthosepion</taxon>
    </lineage>
</organism>
<dbReference type="Proteomes" id="UP000597762">
    <property type="component" value="Unassembled WGS sequence"/>
</dbReference>
<comment type="caution">
    <text evidence="1">The sequence shown here is derived from an EMBL/GenBank/DDBJ whole genome shotgun (WGS) entry which is preliminary data.</text>
</comment>
<dbReference type="EMBL" id="CAHIKZ030004445">
    <property type="protein sequence ID" value="CAE1310782.1"/>
    <property type="molecule type" value="Genomic_DNA"/>
</dbReference>
<keyword evidence="2" id="KW-1185">Reference proteome</keyword>
<dbReference type="AlphaFoldDB" id="A0A812DXV8"/>
<dbReference type="Gene3D" id="3.40.50.300">
    <property type="entry name" value="P-loop containing nucleotide triphosphate hydrolases"/>
    <property type="match status" value="1"/>
</dbReference>
<accession>A0A812DXV8</accession>
<gene>
    <name evidence="1" type="ORF">SPHA_62302</name>
</gene>
<dbReference type="OrthoDB" id="5988009at2759"/>
<dbReference type="InterPro" id="IPR027417">
    <property type="entry name" value="P-loop_NTPase"/>
</dbReference>
<name>A0A812DXV8_ACAPH</name>
<proteinExistence type="predicted"/>